<name>A0A1I4JUH6_9FIRM</name>
<dbReference type="STRING" id="1123291.SAMN04490355_101432"/>
<accession>A0A1I4JUH6</accession>
<keyword evidence="2" id="KW-1185">Reference proteome</keyword>
<dbReference type="EMBL" id="FOTS01000014">
    <property type="protein sequence ID" value="SFL70192.1"/>
    <property type="molecule type" value="Genomic_DNA"/>
</dbReference>
<organism evidence="1 2">
    <name type="scientific">Pelosinus propionicus DSM 13327</name>
    <dbReference type="NCBI Taxonomy" id="1123291"/>
    <lineage>
        <taxon>Bacteria</taxon>
        <taxon>Bacillati</taxon>
        <taxon>Bacillota</taxon>
        <taxon>Negativicutes</taxon>
        <taxon>Selenomonadales</taxon>
        <taxon>Sporomusaceae</taxon>
        <taxon>Pelosinus</taxon>
    </lineage>
</organism>
<reference evidence="2" key="1">
    <citation type="submission" date="2016-10" db="EMBL/GenBank/DDBJ databases">
        <authorList>
            <person name="Varghese N."/>
            <person name="Submissions S."/>
        </authorList>
    </citation>
    <scope>NUCLEOTIDE SEQUENCE [LARGE SCALE GENOMIC DNA]</scope>
    <source>
        <strain evidence="2">DSM 13327</strain>
    </source>
</reference>
<dbReference type="Proteomes" id="UP000199520">
    <property type="component" value="Unassembled WGS sequence"/>
</dbReference>
<protein>
    <submittedName>
        <fullName evidence="1">Uncharacterized protein</fullName>
    </submittedName>
</protein>
<sequence length="68" mass="7910">MRSFLDSADKFLISEILGELVQQHNFSEARAKKLMKKSNLLSLLVHSPYYTHHKDGTSWAYEIVRQTT</sequence>
<evidence type="ECO:0000313" key="2">
    <source>
        <dbReference type="Proteomes" id="UP000199520"/>
    </source>
</evidence>
<gene>
    <name evidence="1" type="ORF">SAMN04490355_101432</name>
</gene>
<proteinExistence type="predicted"/>
<evidence type="ECO:0000313" key="1">
    <source>
        <dbReference type="EMBL" id="SFL70192.1"/>
    </source>
</evidence>
<dbReference type="AlphaFoldDB" id="A0A1I4JUH6"/>